<dbReference type="EMBL" id="BQNB010014399">
    <property type="protein sequence ID" value="GJT27694.1"/>
    <property type="molecule type" value="Genomic_DNA"/>
</dbReference>
<proteinExistence type="predicted"/>
<gene>
    <name evidence="2" type="ORF">Tco_0907969</name>
</gene>
<organism evidence="2 3">
    <name type="scientific">Tanacetum coccineum</name>
    <dbReference type="NCBI Taxonomy" id="301880"/>
    <lineage>
        <taxon>Eukaryota</taxon>
        <taxon>Viridiplantae</taxon>
        <taxon>Streptophyta</taxon>
        <taxon>Embryophyta</taxon>
        <taxon>Tracheophyta</taxon>
        <taxon>Spermatophyta</taxon>
        <taxon>Magnoliopsida</taxon>
        <taxon>eudicotyledons</taxon>
        <taxon>Gunneridae</taxon>
        <taxon>Pentapetalae</taxon>
        <taxon>asterids</taxon>
        <taxon>campanulids</taxon>
        <taxon>Asterales</taxon>
        <taxon>Asteraceae</taxon>
        <taxon>Asteroideae</taxon>
        <taxon>Anthemideae</taxon>
        <taxon>Anthemidinae</taxon>
        <taxon>Tanacetum</taxon>
    </lineage>
</organism>
<protein>
    <submittedName>
        <fullName evidence="2">Uncharacterized protein</fullName>
    </submittedName>
</protein>
<feature type="region of interest" description="Disordered" evidence="1">
    <location>
        <begin position="80"/>
        <end position="117"/>
    </location>
</feature>
<comment type="caution">
    <text evidence="2">The sequence shown here is derived from an EMBL/GenBank/DDBJ whole genome shotgun (WGS) entry which is preliminary data.</text>
</comment>
<evidence type="ECO:0000256" key="1">
    <source>
        <dbReference type="SAM" id="MobiDB-lite"/>
    </source>
</evidence>
<dbReference type="Proteomes" id="UP001151760">
    <property type="component" value="Unassembled WGS sequence"/>
</dbReference>
<evidence type="ECO:0000313" key="3">
    <source>
        <dbReference type="Proteomes" id="UP001151760"/>
    </source>
</evidence>
<evidence type="ECO:0000313" key="2">
    <source>
        <dbReference type="EMBL" id="GJT27694.1"/>
    </source>
</evidence>
<accession>A0ABQ5CLY0</accession>
<sequence length="158" mass="18185">MKNIPLIVLSDDDSDAPVTMKRQRLEKNGAIVKKNYVQGEKQPRRTNQTTYQRMKNHPIIVISEDDDDELVLPITNKKAYGKEIQQSENSKNNEESKVGFNTNKKNCPGLDSKTPTKNLIDEQTDEEFWESVDLNEDFINLFDEEANEDAETKPETHT</sequence>
<reference evidence="2" key="1">
    <citation type="journal article" date="2022" name="Int. J. Mol. Sci.">
        <title>Draft Genome of Tanacetum Coccineum: Genomic Comparison of Closely Related Tanacetum-Family Plants.</title>
        <authorList>
            <person name="Yamashiro T."/>
            <person name="Shiraishi A."/>
            <person name="Nakayama K."/>
            <person name="Satake H."/>
        </authorList>
    </citation>
    <scope>NUCLEOTIDE SEQUENCE</scope>
</reference>
<reference evidence="2" key="2">
    <citation type="submission" date="2022-01" db="EMBL/GenBank/DDBJ databases">
        <authorList>
            <person name="Yamashiro T."/>
            <person name="Shiraishi A."/>
            <person name="Satake H."/>
            <person name="Nakayama K."/>
        </authorList>
    </citation>
    <scope>NUCLEOTIDE SEQUENCE</scope>
</reference>
<name>A0ABQ5CLY0_9ASTR</name>
<keyword evidence="3" id="KW-1185">Reference proteome</keyword>